<dbReference type="InterPro" id="IPR002872">
    <property type="entry name" value="Proline_DH_dom"/>
</dbReference>
<feature type="domain" description="Proline dehydrogenase" evidence="10">
    <location>
        <begin position="64"/>
        <end position="308"/>
    </location>
</feature>
<dbReference type="InterPro" id="IPR015659">
    <property type="entry name" value="Proline_oxidase"/>
</dbReference>
<dbReference type="RefSeq" id="WP_237873815.1">
    <property type="nucleotide sequence ID" value="NZ_JAKLTR010000010.1"/>
</dbReference>
<evidence type="ECO:0000256" key="1">
    <source>
        <dbReference type="ARBA" id="ARBA00001974"/>
    </source>
</evidence>
<comment type="caution">
    <text evidence="11">The sequence shown here is derived from an EMBL/GenBank/DDBJ whole genome shotgun (WGS) entry which is preliminary data.</text>
</comment>
<keyword evidence="6" id="KW-0274">FAD</keyword>
<evidence type="ECO:0000259" key="10">
    <source>
        <dbReference type="Pfam" id="PF01619"/>
    </source>
</evidence>
<dbReference type="Proteomes" id="UP001165367">
    <property type="component" value="Unassembled WGS sequence"/>
</dbReference>
<comment type="pathway">
    <text evidence="2">Amino-acid degradation; L-proline degradation into L-glutamate; L-glutamate from L-proline: step 1/2.</text>
</comment>
<keyword evidence="8" id="KW-0642">Proline metabolism</keyword>
<evidence type="ECO:0000256" key="2">
    <source>
        <dbReference type="ARBA" id="ARBA00004739"/>
    </source>
</evidence>
<dbReference type="EC" id="1.5.5.2" evidence="3"/>
<accession>A0ABS9KTS4</accession>
<keyword evidence="7" id="KW-0560">Oxidoreductase</keyword>
<evidence type="ECO:0000313" key="11">
    <source>
        <dbReference type="EMBL" id="MCG2615728.1"/>
    </source>
</evidence>
<gene>
    <name evidence="11" type="ORF">LZZ85_15620</name>
</gene>
<dbReference type="PIRSF" id="PIRSF000196">
    <property type="entry name" value="Pro_dehydrog"/>
    <property type="match status" value="1"/>
</dbReference>
<evidence type="ECO:0000256" key="9">
    <source>
        <dbReference type="ARBA" id="ARBA00048779"/>
    </source>
</evidence>
<evidence type="ECO:0000256" key="8">
    <source>
        <dbReference type="ARBA" id="ARBA00023062"/>
    </source>
</evidence>
<evidence type="ECO:0000256" key="5">
    <source>
        <dbReference type="ARBA" id="ARBA00022741"/>
    </source>
</evidence>
<protein>
    <recommendedName>
        <fullName evidence="3">proline dehydrogenase</fullName>
        <ecNumber evidence="3">1.5.5.2</ecNumber>
    </recommendedName>
</protein>
<evidence type="ECO:0000256" key="3">
    <source>
        <dbReference type="ARBA" id="ARBA00012695"/>
    </source>
</evidence>
<organism evidence="11 12">
    <name type="scientific">Terrimonas ginsenosidimutans</name>
    <dbReference type="NCBI Taxonomy" id="2908004"/>
    <lineage>
        <taxon>Bacteria</taxon>
        <taxon>Pseudomonadati</taxon>
        <taxon>Bacteroidota</taxon>
        <taxon>Chitinophagia</taxon>
        <taxon>Chitinophagales</taxon>
        <taxon>Chitinophagaceae</taxon>
        <taxon>Terrimonas</taxon>
    </lineage>
</organism>
<dbReference type="EMBL" id="JAKLTR010000010">
    <property type="protein sequence ID" value="MCG2615728.1"/>
    <property type="molecule type" value="Genomic_DNA"/>
</dbReference>
<name>A0ABS9KTS4_9BACT</name>
<keyword evidence="4" id="KW-0285">Flavoprotein</keyword>
<dbReference type="PANTHER" id="PTHR13914:SF0">
    <property type="entry name" value="PROLINE DEHYDROGENASE 1, MITOCHONDRIAL"/>
    <property type="match status" value="1"/>
</dbReference>
<comment type="catalytic activity">
    <reaction evidence="9">
        <text>L-proline + a quinone = (S)-1-pyrroline-5-carboxylate + a quinol + H(+)</text>
        <dbReference type="Rhea" id="RHEA:23784"/>
        <dbReference type="ChEBI" id="CHEBI:15378"/>
        <dbReference type="ChEBI" id="CHEBI:17388"/>
        <dbReference type="ChEBI" id="CHEBI:24646"/>
        <dbReference type="ChEBI" id="CHEBI:60039"/>
        <dbReference type="ChEBI" id="CHEBI:132124"/>
        <dbReference type="EC" id="1.5.5.2"/>
    </reaction>
</comment>
<evidence type="ECO:0000256" key="7">
    <source>
        <dbReference type="ARBA" id="ARBA00023002"/>
    </source>
</evidence>
<reference evidence="11" key="1">
    <citation type="submission" date="2022-01" db="EMBL/GenBank/DDBJ databases">
        <authorList>
            <person name="Jo J.-H."/>
            <person name="Im W.-T."/>
        </authorList>
    </citation>
    <scope>NUCLEOTIDE SEQUENCE</scope>
    <source>
        <strain evidence="11">NA20</strain>
    </source>
</reference>
<evidence type="ECO:0000256" key="6">
    <source>
        <dbReference type="ARBA" id="ARBA00022827"/>
    </source>
</evidence>
<evidence type="ECO:0000256" key="4">
    <source>
        <dbReference type="ARBA" id="ARBA00022630"/>
    </source>
</evidence>
<comment type="cofactor">
    <cofactor evidence="1">
        <name>FAD</name>
        <dbReference type="ChEBI" id="CHEBI:57692"/>
    </cofactor>
</comment>
<keyword evidence="12" id="KW-1185">Reference proteome</keyword>
<dbReference type="InterPro" id="IPR029041">
    <property type="entry name" value="FAD-linked_oxidoreductase-like"/>
</dbReference>
<dbReference type="Gene3D" id="3.20.20.220">
    <property type="match status" value="1"/>
</dbReference>
<dbReference type="SUPFAM" id="SSF51730">
    <property type="entry name" value="FAD-linked oxidoreductase"/>
    <property type="match status" value="1"/>
</dbReference>
<dbReference type="PANTHER" id="PTHR13914">
    <property type="entry name" value="PROLINE OXIDASE"/>
    <property type="match status" value="1"/>
</dbReference>
<keyword evidence="5" id="KW-0547">Nucleotide-binding</keyword>
<evidence type="ECO:0000313" key="12">
    <source>
        <dbReference type="Proteomes" id="UP001165367"/>
    </source>
</evidence>
<proteinExistence type="predicted"/>
<sequence>MNHLQEEIKTDSLLKAGAAALRKAAMNPEAKQFLMDNPQLFQLLRKAADRYIGGETIEETILKVKNWNAQELKCSIEFMGENVQSVQEATEATDEFVRICNAIHSQKLDSTVSLDLSHIGLELSHDLCIGNLDRICEAAGDQIEVIISAEDAAKTDRVLNAYRTASEKYEHLAITLQAYLYRTKDDLASIKNNKGRVRIVKGAFETAPGISMPRGAELNEKYLSYVEELLAAGRKCAIATHDAYIQQEASALIDRYKPAHDRYEFESLYGIQTDRLIDLKDRGYKTKLYFVYGKEWYLYLCNRIAENPMNIFQALADITR</sequence>
<dbReference type="InterPro" id="IPR008219">
    <property type="entry name" value="PRODH_bac_arc"/>
</dbReference>
<dbReference type="Pfam" id="PF01619">
    <property type="entry name" value="Pro_dh"/>
    <property type="match status" value="1"/>
</dbReference>